<accession>A0A6J4PFK2</accession>
<organism evidence="3">
    <name type="scientific">uncultured Rubrobacteraceae bacterium</name>
    <dbReference type="NCBI Taxonomy" id="349277"/>
    <lineage>
        <taxon>Bacteria</taxon>
        <taxon>Bacillati</taxon>
        <taxon>Actinomycetota</taxon>
        <taxon>Rubrobacteria</taxon>
        <taxon>Rubrobacterales</taxon>
        <taxon>Rubrobacteraceae</taxon>
        <taxon>environmental samples</taxon>
    </lineage>
</organism>
<dbReference type="EMBL" id="CADCUW010000221">
    <property type="protein sequence ID" value="CAA9409503.1"/>
    <property type="molecule type" value="Genomic_DNA"/>
</dbReference>
<gene>
    <name evidence="3" type="ORF">AVDCRST_MAG01-01-1523</name>
</gene>
<reference evidence="3" key="1">
    <citation type="submission" date="2020-02" db="EMBL/GenBank/DDBJ databases">
        <authorList>
            <person name="Meier V. D."/>
        </authorList>
    </citation>
    <scope>NUCLEOTIDE SEQUENCE</scope>
    <source>
        <strain evidence="3">AVDCRST_MAG01</strain>
    </source>
</reference>
<sequence length="161" mass="17788">MDFVDLQRRRAERAQASREPESTRRRAAHDPLLLVGTGFVLGSSISYFYFHMLYMSGLSALLPFVAAVALLLYAGRSLLRPETGSNRAKIGSEKQLLMALQDAGGTITPVEAALETSLTVDEAEEILTRFADRGHLMVRSQDGTLLYTLPGRRYTADPRTV</sequence>
<feature type="transmembrane region" description="Helical" evidence="2">
    <location>
        <begin position="60"/>
        <end position="79"/>
    </location>
</feature>
<evidence type="ECO:0000256" key="1">
    <source>
        <dbReference type="SAM" id="MobiDB-lite"/>
    </source>
</evidence>
<keyword evidence="2" id="KW-1133">Transmembrane helix</keyword>
<proteinExistence type="predicted"/>
<protein>
    <submittedName>
        <fullName evidence="3">Uncharacterized protein</fullName>
    </submittedName>
</protein>
<name>A0A6J4PFK2_9ACTN</name>
<keyword evidence="2" id="KW-0472">Membrane</keyword>
<evidence type="ECO:0000256" key="2">
    <source>
        <dbReference type="SAM" id="Phobius"/>
    </source>
</evidence>
<keyword evidence="2" id="KW-0812">Transmembrane</keyword>
<evidence type="ECO:0000313" key="3">
    <source>
        <dbReference type="EMBL" id="CAA9409503.1"/>
    </source>
</evidence>
<dbReference type="AlphaFoldDB" id="A0A6J4PFK2"/>
<feature type="region of interest" description="Disordered" evidence="1">
    <location>
        <begin position="1"/>
        <end position="24"/>
    </location>
</feature>
<feature type="transmembrane region" description="Helical" evidence="2">
    <location>
        <begin position="32"/>
        <end position="54"/>
    </location>
</feature>